<dbReference type="EMBL" id="BPFB01000010">
    <property type="protein sequence ID" value="GIU44805.1"/>
    <property type="molecule type" value="Genomic_DNA"/>
</dbReference>
<evidence type="ECO:0000313" key="3">
    <source>
        <dbReference type="Proteomes" id="UP000761574"/>
    </source>
</evidence>
<organism evidence="2 3">
    <name type="scientific">Shewanella algidipiscicola</name>
    <dbReference type="NCBI Taxonomy" id="614070"/>
    <lineage>
        <taxon>Bacteria</taxon>
        <taxon>Pseudomonadati</taxon>
        <taxon>Pseudomonadota</taxon>
        <taxon>Gammaproteobacteria</taxon>
        <taxon>Alteromonadales</taxon>
        <taxon>Shewanellaceae</taxon>
        <taxon>Shewanella</taxon>
    </lineage>
</organism>
<keyword evidence="1" id="KW-0732">Signal</keyword>
<evidence type="ECO:0000256" key="1">
    <source>
        <dbReference type="SAM" id="SignalP"/>
    </source>
</evidence>
<comment type="caution">
    <text evidence="2">The sequence shown here is derived from an EMBL/GenBank/DDBJ whole genome shotgun (WGS) entry which is preliminary data.</text>
</comment>
<dbReference type="Proteomes" id="UP000761574">
    <property type="component" value="Unassembled WGS sequence"/>
</dbReference>
<keyword evidence="3" id="KW-1185">Reference proteome</keyword>
<feature type="signal peptide" evidence="1">
    <location>
        <begin position="1"/>
        <end position="24"/>
    </location>
</feature>
<sequence length="358" mass="36143">MEMKMKKLTLVMCISAAISANAFANGETDSDSSVELKKEVSVTKDLEYKGKVKISGDIGVNGLGMAVVENNQEVGANIVGNSYVDNAASVSDEAFSNASGNIGVNQAAGDNNVQGNSAALASIDASFAFGSGDAEIFSSQRGTFNGTGNYASTNSASISSSAFNGASGNIGVNIASGANNVQANNMAASAHTGSLGEATVSNTQVTGHNITLNESALQNTAESVDVTLTLDASGTYAGSSTQNGGFYPEIWQDNGAHDDGDDSVLWGHMDMDGENPGGDTLDFDESGTLELAGTVTGSMPFVIESVTQKTTNTVAIAGGAFQNASGNIGVNMASGTGNLQSNNLSLTSMTGGAIVSEQ</sequence>
<evidence type="ECO:0000313" key="2">
    <source>
        <dbReference type="EMBL" id="GIU44805.1"/>
    </source>
</evidence>
<evidence type="ECO:0008006" key="4">
    <source>
        <dbReference type="Google" id="ProtNLM"/>
    </source>
</evidence>
<accession>A0ABQ4PB86</accession>
<feature type="chain" id="PRO_5045752287" description="Adhesin" evidence="1">
    <location>
        <begin position="25"/>
        <end position="358"/>
    </location>
</feature>
<gene>
    <name evidence="2" type="ORF">TUM4630_11380</name>
</gene>
<name>A0ABQ4PB86_9GAMM</name>
<protein>
    <recommendedName>
        <fullName evidence="4">Adhesin</fullName>
    </recommendedName>
</protein>
<reference evidence="2 3" key="1">
    <citation type="submission" date="2021-05" db="EMBL/GenBank/DDBJ databases">
        <title>Molecular characterization for Shewanella algae harboring chromosomal blaOXA-55-like strains isolated from clinical and environment sample.</title>
        <authorList>
            <person name="Ohama Y."/>
            <person name="Aoki K."/>
            <person name="Harada S."/>
            <person name="Moriya K."/>
            <person name="Ishii Y."/>
            <person name="Tateda K."/>
        </authorList>
    </citation>
    <scope>NUCLEOTIDE SEQUENCE [LARGE SCALE GENOMIC DNA]</scope>
    <source>
        <strain evidence="2 3">LMG 23746</strain>
    </source>
</reference>
<proteinExistence type="predicted"/>